<keyword evidence="3" id="KW-1185">Reference proteome</keyword>
<dbReference type="Pfam" id="PF22513">
    <property type="entry name" value="FitA-like_RHH"/>
    <property type="match status" value="1"/>
</dbReference>
<accession>A0ABP6SCJ2</accession>
<protein>
    <recommendedName>
        <fullName evidence="1">Antitoxin FitA-like ribbon-helix-helix domain-containing protein</fullName>
    </recommendedName>
</protein>
<organism evidence="2 3">
    <name type="scientific">Streptomyces sannanensis</name>
    <dbReference type="NCBI Taxonomy" id="285536"/>
    <lineage>
        <taxon>Bacteria</taxon>
        <taxon>Bacillati</taxon>
        <taxon>Actinomycetota</taxon>
        <taxon>Actinomycetes</taxon>
        <taxon>Kitasatosporales</taxon>
        <taxon>Streptomycetaceae</taxon>
        <taxon>Streptomyces</taxon>
    </lineage>
</organism>
<sequence>MHVHAASAVKQSYLARMATVQIRNLDDAAYRILRRRAAADGCSLQAYLRALLEDLAARPTGSEAIAAARAHATADVSMEDIVALQRASRGE</sequence>
<dbReference type="InterPro" id="IPR010985">
    <property type="entry name" value="Ribbon_hlx_hlx"/>
</dbReference>
<reference evidence="3" key="1">
    <citation type="journal article" date="2019" name="Int. J. Syst. Evol. Microbiol.">
        <title>The Global Catalogue of Microorganisms (GCM) 10K type strain sequencing project: providing services to taxonomists for standard genome sequencing and annotation.</title>
        <authorList>
            <consortium name="The Broad Institute Genomics Platform"/>
            <consortium name="The Broad Institute Genome Sequencing Center for Infectious Disease"/>
            <person name="Wu L."/>
            <person name="Ma J."/>
        </authorList>
    </citation>
    <scope>NUCLEOTIDE SEQUENCE [LARGE SCALE GENOMIC DNA]</scope>
    <source>
        <strain evidence="3">JCM 9651</strain>
    </source>
</reference>
<evidence type="ECO:0000313" key="3">
    <source>
        <dbReference type="Proteomes" id="UP001499990"/>
    </source>
</evidence>
<proteinExistence type="predicted"/>
<gene>
    <name evidence="2" type="ORF">GCM10020367_33420</name>
</gene>
<comment type="caution">
    <text evidence="2">The sequence shown here is derived from an EMBL/GenBank/DDBJ whole genome shotgun (WGS) entry which is preliminary data.</text>
</comment>
<dbReference type="InterPro" id="IPR053853">
    <property type="entry name" value="FitA-like_RHH"/>
</dbReference>
<dbReference type="SUPFAM" id="SSF47598">
    <property type="entry name" value="Ribbon-helix-helix"/>
    <property type="match status" value="1"/>
</dbReference>
<dbReference type="Proteomes" id="UP001499990">
    <property type="component" value="Unassembled WGS sequence"/>
</dbReference>
<evidence type="ECO:0000259" key="1">
    <source>
        <dbReference type="Pfam" id="PF22513"/>
    </source>
</evidence>
<evidence type="ECO:0000313" key="2">
    <source>
        <dbReference type="EMBL" id="GAA3373451.1"/>
    </source>
</evidence>
<feature type="domain" description="Antitoxin FitA-like ribbon-helix-helix" evidence="1">
    <location>
        <begin position="18"/>
        <end position="55"/>
    </location>
</feature>
<name>A0ABP6SCJ2_9ACTN</name>
<dbReference type="EMBL" id="BAAAYL010000001">
    <property type="protein sequence ID" value="GAA3373451.1"/>
    <property type="molecule type" value="Genomic_DNA"/>
</dbReference>